<keyword evidence="2" id="KW-1185">Reference proteome</keyword>
<reference evidence="2" key="1">
    <citation type="journal article" date="2015" name="Nat. Genet.">
        <title>The genome and transcriptome of the zoonotic hookworm Ancylostoma ceylanicum identify infection-specific gene families.</title>
        <authorList>
            <person name="Schwarz E.M."/>
            <person name="Hu Y."/>
            <person name="Antoshechkin I."/>
            <person name="Miller M.M."/>
            <person name="Sternberg P.W."/>
            <person name="Aroian R.V."/>
        </authorList>
    </citation>
    <scope>NUCLEOTIDE SEQUENCE</scope>
    <source>
        <strain evidence="2">HY135</strain>
    </source>
</reference>
<organism evidence="1 2">
    <name type="scientific">Ancylostoma ceylanicum</name>
    <dbReference type="NCBI Taxonomy" id="53326"/>
    <lineage>
        <taxon>Eukaryota</taxon>
        <taxon>Metazoa</taxon>
        <taxon>Ecdysozoa</taxon>
        <taxon>Nematoda</taxon>
        <taxon>Chromadorea</taxon>
        <taxon>Rhabditida</taxon>
        <taxon>Rhabditina</taxon>
        <taxon>Rhabditomorpha</taxon>
        <taxon>Strongyloidea</taxon>
        <taxon>Ancylostomatidae</taxon>
        <taxon>Ancylostomatinae</taxon>
        <taxon>Ancylostoma</taxon>
    </lineage>
</organism>
<dbReference type="Proteomes" id="UP000024635">
    <property type="component" value="Unassembled WGS sequence"/>
</dbReference>
<sequence length="84" mass="9565">MSVYECMRFVVNGHTHAILSSFSNFLNFLLFGNQTCLALKWRPQQWLLLLLSDLSNMLDYTRHAADFKVGNSSTSCVQPQIHSA</sequence>
<gene>
    <name evidence="1" type="primary">Acey_s0499.g2555</name>
    <name evidence="1" type="ORF">Y032_0499g2555</name>
</gene>
<accession>A0A016WU74</accession>
<name>A0A016WU74_9BILA</name>
<protein>
    <submittedName>
        <fullName evidence="1">Uncharacterized protein</fullName>
    </submittedName>
</protein>
<comment type="caution">
    <text evidence="1">The sequence shown here is derived from an EMBL/GenBank/DDBJ whole genome shotgun (WGS) entry which is preliminary data.</text>
</comment>
<proteinExistence type="predicted"/>
<dbReference type="EMBL" id="JARK01000099">
    <property type="protein sequence ID" value="EYC43225.1"/>
    <property type="molecule type" value="Genomic_DNA"/>
</dbReference>
<evidence type="ECO:0000313" key="1">
    <source>
        <dbReference type="EMBL" id="EYC43225.1"/>
    </source>
</evidence>
<evidence type="ECO:0000313" key="2">
    <source>
        <dbReference type="Proteomes" id="UP000024635"/>
    </source>
</evidence>
<dbReference type="AlphaFoldDB" id="A0A016WU74"/>